<dbReference type="InterPro" id="IPR048769">
    <property type="entry name" value="HepT-like_dom"/>
</dbReference>
<evidence type="ECO:0000313" key="3">
    <source>
        <dbReference type="EMBL" id="MBM7558183.1"/>
    </source>
</evidence>
<protein>
    <recommendedName>
        <fullName evidence="2">HepT-like domain-containing protein</fullName>
    </recommendedName>
</protein>
<sequence length="152" mass="18085">MYHKAILNKVEFEIEQVDKLLNKYEDLIKRCEEKEPELVELTALASVLHSFYNGIENIFLVIAKGIDGEKPNGSNWHKELLVQMRESNDKRKEIISKDSKEKIKDYLGFRHFYRHSYSFYLDWKEMKDLVLSLLDVWNQIKAELNDFANSLK</sequence>
<gene>
    <name evidence="3" type="ORF">JOC47_003053</name>
</gene>
<evidence type="ECO:0000256" key="1">
    <source>
        <dbReference type="SAM" id="Coils"/>
    </source>
</evidence>
<comment type="caution">
    <text evidence="3">The sequence shown here is derived from an EMBL/GenBank/DDBJ whole genome shotgun (WGS) entry which is preliminary data.</text>
</comment>
<feature type="coiled-coil region" evidence="1">
    <location>
        <begin position="7"/>
        <end position="34"/>
    </location>
</feature>
<dbReference type="EMBL" id="JAFBDQ010000032">
    <property type="protein sequence ID" value="MBM7558183.1"/>
    <property type="molecule type" value="Genomic_DNA"/>
</dbReference>
<accession>A0A938XVA4</accession>
<keyword evidence="4" id="KW-1185">Reference proteome</keyword>
<evidence type="ECO:0000313" key="4">
    <source>
        <dbReference type="Proteomes" id="UP000774000"/>
    </source>
</evidence>
<name>A0A938XVA4_9FIRM</name>
<dbReference type="RefSeq" id="WP_204703220.1">
    <property type="nucleotide sequence ID" value="NZ_JAFBDQ010000032.1"/>
</dbReference>
<feature type="domain" description="HepT-like" evidence="2">
    <location>
        <begin position="43"/>
        <end position="150"/>
    </location>
</feature>
<organism evidence="3 4">
    <name type="scientific">Halanaerobacter jeridensis</name>
    <dbReference type="NCBI Taxonomy" id="706427"/>
    <lineage>
        <taxon>Bacteria</taxon>
        <taxon>Bacillati</taxon>
        <taxon>Bacillota</taxon>
        <taxon>Clostridia</taxon>
        <taxon>Halanaerobiales</taxon>
        <taxon>Halobacteroidaceae</taxon>
        <taxon>Halanaerobacter</taxon>
    </lineage>
</organism>
<keyword evidence="1" id="KW-0175">Coiled coil</keyword>
<dbReference type="Pfam" id="PF20797">
    <property type="entry name" value="HepT-like_2"/>
    <property type="match status" value="1"/>
</dbReference>
<reference evidence="3" key="1">
    <citation type="submission" date="2021-01" db="EMBL/GenBank/DDBJ databases">
        <title>Genomic Encyclopedia of Type Strains, Phase IV (KMG-IV): sequencing the most valuable type-strain genomes for metagenomic binning, comparative biology and taxonomic classification.</title>
        <authorList>
            <person name="Goeker M."/>
        </authorList>
    </citation>
    <scope>NUCLEOTIDE SEQUENCE</scope>
    <source>
        <strain evidence="3">DSM 23230</strain>
    </source>
</reference>
<dbReference type="AlphaFoldDB" id="A0A938XVA4"/>
<evidence type="ECO:0000259" key="2">
    <source>
        <dbReference type="Pfam" id="PF20797"/>
    </source>
</evidence>
<proteinExistence type="predicted"/>
<dbReference type="Proteomes" id="UP000774000">
    <property type="component" value="Unassembled WGS sequence"/>
</dbReference>